<accession>A0A2S2C168</accession>
<dbReference type="GO" id="GO:0005737">
    <property type="term" value="C:cytoplasm"/>
    <property type="evidence" value="ECO:0007669"/>
    <property type="project" value="UniProtKB-SubCell"/>
</dbReference>
<name>A0A2S2C168_9NOCA</name>
<sequence length="170" mass="18354">MNAERAAHTVIDSPIGPLTLVSVDGVLSGIYMAEHRHQPDVATFGERGDGGFEAAATQLTEYFDGGRTEFTLPLAARGTPFQQRVWDTLRTIPYGQTWTYRELAAALGSPTAIRAVAAANGKNPISIIVPCHRVVGTDGSLTGYAGGLDRKRFLLTREAERAGIRLSRWA</sequence>
<dbReference type="Pfam" id="PF01035">
    <property type="entry name" value="DNA_binding_1"/>
    <property type="match status" value="1"/>
</dbReference>
<dbReference type="HAMAP" id="MF_00772">
    <property type="entry name" value="OGT"/>
    <property type="match status" value="1"/>
</dbReference>
<dbReference type="PROSITE" id="PS00374">
    <property type="entry name" value="MGMT"/>
    <property type="match status" value="1"/>
</dbReference>
<evidence type="ECO:0000256" key="4">
    <source>
        <dbReference type="ARBA" id="ARBA00022679"/>
    </source>
</evidence>
<dbReference type="InterPro" id="IPR036388">
    <property type="entry name" value="WH-like_DNA-bd_sf"/>
</dbReference>
<dbReference type="Gene3D" id="3.30.160.70">
    <property type="entry name" value="Methylated DNA-protein cysteine methyltransferase domain"/>
    <property type="match status" value="1"/>
</dbReference>
<dbReference type="Pfam" id="PF02870">
    <property type="entry name" value="Methyltransf_1N"/>
    <property type="match status" value="1"/>
</dbReference>
<evidence type="ECO:0000256" key="8">
    <source>
        <dbReference type="HAMAP-Rule" id="MF_00772"/>
    </source>
</evidence>
<dbReference type="InterPro" id="IPR023546">
    <property type="entry name" value="MGMT"/>
</dbReference>
<comment type="catalytic activity">
    <reaction evidence="7 8">
        <text>a 6-O-methyl-2'-deoxyguanosine in DNA + L-cysteinyl-[protein] = S-methyl-L-cysteinyl-[protein] + a 2'-deoxyguanosine in DNA</text>
        <dbReference type="Rhea" id="RHEA:24000"/>
        <dbReference type="Rhea" id="RHEA-COMP:10131"/>
        <dbReference type="Rhea" id="RHEA-COMP:10132"/>
        <dbReference type="Rhea" id="RHEA-COMP:11367"/>
        <dbReference type="Rhea" id="RHEA-COMP:11368"/>
        <dbReference type="ChEBI" id="CHEBI:29950"/>
        <dbReference type="ChEBI" id="CHEBI:82612"/>
        <dbReference type="ChEBI" id="CHEBI:85445"/>
        <dbReference type="ChEBI" id="CHEBI:85448"/>
        <dbReference type="EC" id="2.1.1.63"/>
    </reaction>
</comment>
<keyword evidence="3 8" id="KW-0489">Methyltransferase</keyword>
<keyword evidence="12" id="KW-1185">Reference proteome</keyword>
<evidence type="ECO:0000259" key="10">
    <source>
        <dbReference type="Pfam" id="PF02870"/>
    </source>
</evidence>
<dbReference type="FunFam" id="1.10.10.10:FF:000337">
    <property type="entry name" value="Methylated-DNA--protein-cysteine methyltransferase"/>
    <property type="match status" value="1"/>
</dbReference>
<reference evidence="11 12" key="1">
    <citation type="submission" date="2017-05" db="EMBL/GenBank/DDBJ databases">
        <title>Isolation of Rhodococcus sp. S2-17 biodegrading of BP-3.</title>
        <authorList>
            <person name="Lee Y."/>
            <person name="Kim K.H."/>
            <person name="Chun B.H."/>
            <person name="Jung H.S."/>
            <person name="Jeon C.O."/>
        </authorList>
    </citation>
    <scope>NUCLEOTIDE SEQUENCE [LARGE SCALE GENOMIC DNA]</scope>
    <source>
        <strain evidence="11 12">S2-17</strain>
    </source>
</reference>
<evidence type="ECO:0000313" key="11">
    <source>
        <dbReference type="EMBL" id="AWK74636.1"/>
    </source>
</evidence>
<feature type="domain" description="Methylated-DNA-[protein]-cysteine S-methyltransferase DNA binding" evidence="9">
    <location>
        <begin position="80"/>
        <end position="159"/>
    </location>
</feature>
<dbReference type="PANTHER" id="PTHR10815">
    <property type="entry name" value="METHYLATED-DNA--PROTEIN-CYSTEINE METHYLTRANSFERASE"/>
    <property type="match status" value="1"/>
</dbReference>
<dbReference type="GO" id="GO:0003908">
    <property type="term" value="F:methylated-DNA-[protein]-cysteine S-methyltransferase activity"/>
    <property type="evidence" value="ECO:0007669"/>
    <property type="project" value="UniProtKB-UniRule"/>
</dbReference>
<evidence type="ECO:0000256" key="3">
    <source>
        <dbReference type="ARBA" id="ARBA00022603"/>
    </source>
</evidence>
<protein>
    <recommendedName>
        <fullName evidence="8">Methylated-DNA--protein-cysteine methyltransferase</fullName>
        <ecNumber evidence="8">2.1.1.63</ecNumber>
    </recommendedName>
    <alternativeName>
        <fullName evidence="8">6-O-methylguanine-DNA methyltransferase</fullName>
        <shortName evidence="8">MGMT</shortName>
    </alternativeName>
    <alternativeName>
        <fullName evidence="8">O-6-methylguanine-DNA-alkyltransferase</fullName>
    </alternativeName>
</protein>
<dbReference type="EC" id="2.1.1.63" evidence="8"/>
<dbReference type="SUPFAM" id="SSF53155">
    <property type="entry name" value="Methylated DNA-protein cysteine methyltransferase domain"/>
    <property type="match status" value="1"/>
</dbReference>
<dbReference type="AlphaFoldDB" id="A0A2S2C168"/>
<keyword evidence="2 8" id="KW-0963">Cytoplasm</keyword>
<dbReference type="InterPro" id="IPR014048">
    <property type="entry name" value="MethylDNA_cys_MeTrfase_DNA-bd"/>
</dbReference>
<organism evidence="11 12">
    <name type="scientific">Rhodococcus oxybenzonivorans</name>
    <dbReference type="NCBI Taxonomy" id="1990687"/>
    <lineage>
        <taxon>Bacteria</taxon>
        <taxon>Bacillati</taxon>
        <taxon>Actinomycetota</taxon>
        <taxon>Actinomycetes</taxon>
        <taxon>Mycobacteriales</taxon>
        <taxon>Nocardiaceae</taxon>
        <taxon>Rhodococcus</taxon>
    </lineage>
</organism>
<comment type="catalytic activity">
    <reaction evidence="1 8">
        <text>a 4-O-methyl-thymidine in DNA + L-cysteinyl-[protein] = a thymidine in DNA + S-methyl-L-cysteinyl-[protein]</text>
        <dbReference type="Rhea" id="RHEA:53428"/>
        <dbReference type="Rhea" id="RHEA-COMP:10131"/>
        <dbReference type="Rhea" id="RHEA-COMP:10132"/>
        <dbReference type="Rhea" id="RHEA-COMP:13555"/>
        <dbReference type="Rhea" id="RHEA-COMP:13556"/>
        <dbReference type="ChEBI" id="CHEBI:29950"/>
        <dbReference type="ChEBI" id="CHEBI:82612"/>
        <dbReference type="ChEBI" id="CHEBI:137386"/>
        <dbReference type="ChEBI" id="CHEBI:137387"/>
        <dbReference type="EC" id="2.1.1.63"/>
    </reaction>
</comment>
<dbReference type="InterPro" id="IPR001497">
    <property type="entry name" value="MethylDNA_cys_MeTrfase_AS"/>
</dbReference>
<evidence type="ECO:0000256" key="6">
    <source>
        <dbReference type="ARBA" id="ARBA00023204"/>
    </source>
</evidence>
<evidence type="ECO:0000259" key="9">
    <source>
        <dbReference type="Pfam" id="PF01035"/>
    </source>
</evidence>
<dbReference type="PANTHER" id="PTHR10815:SF5">
    <property type="entry name" value="METHYLATED-DNA--PROTEIN-CYSTEINE METHYLTRANSFERASE"/>
    <property type="match status" value="1"/>
</dbReference>
<gene>
    <name evidence="11" type="ORF">CBI38_26855</name>
</gene>
<comment type="similarity">
    <text evidence="8">Belongs to the MGMT family.</text>
</comment>
<keyword evidence="5 8" id="KW-0227">DNA damage</keyword>
<dbReference type="SUPFAM" id="SSF46767">
    <property type="entry name" value="Methylated DNA-protein cysteine methyltransferase, C-terminal domain"/>
    <property type="match status" value="1"/>
</dbReference>
<dbReference type="NCBIfam" id="TIGR00589">
    <property type="entry name" value="ogt"/>
    <property type="match status" value="1"/>
</dbReference>
<dbReference type="GO" id="GO:0032259">
    <property type="term" value="P:methylation"/>
    <property type="evidence" value="ECO:0007669"/>
    <property type="project" value="UniProtKB-KW"/>
</dbReference>
<dbReference type="Proteomes" id="UP000245711">
    <property type="component" value="Chromosome"/>
</dbReference>
<feature type="domain" description="Methylguanine DNA methyltransferase ribonuclease-like" evidence="10">
    <location>
        <begin position="8"/>
        <end position="75"/>
    </location>
</feature>
<dbReference type="KEGG" id="roz:CBI38_26855"/>
<comment type="subcellular location">
    <subcellularLocation>
        <location evidence="8">Cytoplasm</location>
    </subcellularLocation>
</comment>
<feature type="active site" description="Nucleophile; methyl group acceptor" evidence="8">
    <location>
        <position position="131"/>
    </location>
</feature>
<proteinExistence type="inferred from homology"/>
<comment type="miscellaneous">
    <text evidence="8">This enzyme catalyzes only one turnover and therefore is not strictly catalytic. According to one definition, an enzyme is a biocatalyst that acts repeatedly and over many reaction cycles.</text>
</comment>
<dbReference type="InterPro" id="IPR008332">
    <property type="entry name" value="MethylG_MeTrfase_N"/>
</dbReference>
<dbReference type="Gene3D" id="1.10.10.10">
    <property type="entry name" value="Winged helix-like DNA-binding domain superfamily/Winged helix DNA-binding domain"/>
    <property type="match status" value="1"/>
</dbReference>
<dbReference type="EMBL" id="CP021354">
    <property type="protein sequence ID" value="AWK74636.1"/>
    <property type="molecule type" value="Genomic_DNA"/>
</dbReference>
<comment type="function">
    <text evidence="8">Involved in the cellular defense against the biological effects of O6-methylguanine (O6-MeG) and O4-methylthymine (O4-MeT) in DNA. Repairs the methylated nucleobase in DNA by stoichiometrically transferring the methyl group to a cysteine residue in the enzyme. This is a suicide reaction: the enzyme is irreversibly inactivated.</text>
</comment>
<dbReference type="CDD" id="cd06445">
    <property type="entry name" value="ATase"/>
    <property type="match status" value="1"/>
</dbReference>
<evidence type="ECO:0000256" key="1">
    <source>
        <dbReference type="ARBA" id="ARBA00001286"/>
    </source>
</evidence>
<evidence type="ECO:0000313" key="12">
    <source>
        <dbReference type="Proteomes" id="UP000245711"/>
    </source>
</evidence>
<evidence type="ECO:0000256" key="5">
    <source>
        <dbReference type="ARBA" id="ARBA00022763"/>
    </source>
</evidence>
<dbReference type="OrthoDB" id="9802228at2"/>
<dbReference type="GO" id="GO:0006307">
    <property type="term" value="P:DNA alkylation repair"/>
    <property type="evidence" value="ECO:0007669"/>
    <property type="project" value="UniProtKB-UniRule"/>
</dbReference>
<dbReference type="InterPro" id="IPR036217">
    <property type="entry name" value="MethylDNA_cys_MeTrfase_DNAb"/>
</dbReference>
<evidence type="ECO:0000256" key="2">
    <source>
        <dbReference type="ARBA" id="ARBA00022490"/>
    </source>
</evidence>
<evidence type="ECO:0000256" key="7">
    <source>
        <dbReference type="ARBA" id="ARBA00049348"/>
    </source>
</evidence>
<keyword evidence="6 8" id="KW-0234">DNA repair</keyword>
<dbReference type="InterPro" id="IPR036631">
    <property type="entry name" value="MGMT_N_sf"/>
</dbReference>
<keyword evidence="4 8" id="KW-0808">Transferase</keyword>
<dbReference type="RefSeq" id="WP_109333750.1">
    <property type="nucleotide sequence ID" value="NZ_CP021354.1"/>
</dbReference>